<dbReference type="InterPro" id="IPR036388">
    <property type="entry name" value="WH-like_DNA-bd_sf"/>
</dbReference>
<feature type="transmembrane region" description="Helical" evidence="2">
    <location>
        <begin position="126"/>
        <end position="147"/>
    </location>
</feature>
<feature type="transmembrane region" description="Helical" evidence="2">
    <location>
        <begin position="101"/>
        <end position="120"/>
    </location>
</feature>
<dbReference type="RefSeq" id="WP_340602318.1">
    <property type="nucleotide sequence ID" value="NZ_JBBMXV010000001.1"/>
</dbReference>
<comment type="caution">
    <text evidence="3">The sequence shown here is derived from an EMBL/GenBank/DDBJ whole genome shotgun (WGS) entry which is preliminary data.</text>
</comment>
<keyword evidence="2" id="KW-0472">Membrane</keyword>
<dbReference type="Gene3D" id="1.10.10.10">
    <property type="entry name" value="Winged helix-like DNA-binding domain superfamily/Winged helix DNA-binding domain"/>
    <property type="match status" value="1"/>
</dbReference>
<name>A0ABD5UYP8_9EURY</name>
<keyword evidence="4" id="KW-1185">Reference proteome</keyword>
<dbReference type="Proteomes" id="UP001596312">
    <property type="component" value="Unassembled WGS sequence"/>
</dbReference>
<organism evidence="3 4">
    <name type="scientific">Halalkalicoccus tibetensis</name>
    <dbReference type="NCBI Taxonomy" id="175632"/>
    <lineage>
        <taxon>Archaea</taxon>
        <taxon>Methanobacteriati</taxon>
        <taxon>Methanobacteriota</taxon>
        <taxon>Stenosarchaea group</taxon>
        <taxon>Halobacteria</taxon>
        <taxon>Halobacteriales</taxon>
        <taxon>Halococcaceae</taxon>
        <taxon>Halalkalicoccus</taxon>
    </lineage>
</organism>
<evidence type="ECO:0000256" key="1">
    <source>
        <dbReference type="SAM" id="MobiDB-lite"/>
    </source>
</evidence>
<dbReference type="EMBL" id="JBHSXQ010000001">
    <property type="protein sequence ID" value="MFC6903831.1"/>
    <property type="molecule type" value="Genomic_DNA"/>
</dbReference>
<feature type="region of interest" description="Disordered" evidence="1">
    <location>
        <begin position="232"/>
        <end position="253"/>
    </location>
</feature>
<sequence>MPAATAQAISLPFAVATGSGAGILSLLSWRAVRGSPIGRVVAALAVVMGVATVYHALLLVAPEATKTTLLGGSKYLAIVGALGLAADAHRRTPIPLGSYEPAPLAVVTGVAAFVGGGLLAELFAPVLIHWAHGFGALLVVVGFYSLATTDPSLEGRLDAAIRDTGPTRPREDWMRPIDDRILETYAASGLVLTPAVVAYNIGHSREEVNRRLSELERRSFVERVERGKYRLADRGRARLSAPPRRSRRGERDR</sequence>
<evidence type="ECO:0000313" key="4">
    <source>
        <dbReference type="Proteomes" id="UP001596312"/>
    </source>
</evidence>
<dbReference type="AlphaFoldDB" id="A0ABD5UYP8"/>
<evidence type="ECO:0000256" key="2">
    <source>
        <dbReference type="SAM" id="Phobius"/>
    </source>
</evidence>
<gene>
    <name evidence="3" type="ORF">ACFQGH_01320</name>
</gene>
<keyword evidence="2" id="KW-0812">Transmembrane</keyword>
<reference evidence="3 4" key="1">
    <citation type="journal article" date="2019" name="Int. J. Syst. Evol. Microbiol.">
        <title>The Global Catalogue of Microorganisms (GCM) 10K type strain sequencing project: providing services to taxonomists for standard genome sequencing and annotation.</title>
        <authorList>
            <consortium name="The Broad Institute Genomics Platform"/>
            <consortium name="The Broad Institute Genome Sequencing Center for Infectious Disease"/>
            <person name="Wu L."/>
            <person name="Ma J."/>
        </authorList>
    </citation>
    <scope>NUCLEOTIDE SEQUENCE [LARGE SCALE GENOMIC DNA]</scope>
    <source>
        <strain evidence="3 4">CGMCC 1.3240</strain>
    </source>
</reference>
<feature type="compositionally biased region" description="Basic residues" evidence="1">
    <location>
        <begin position="244"/>
        <end position="253"/>
    </location>
</feature>
<feature type="transmembrane region" description="Helical" evidence="2">
    <location>
        <begin position="6"/>
        <end position="28"/>
    </location>
</feature>
<accession>A0ABD5UYP8</accession>
<feature type="transmembrane region" description="Helical" evidence="2">
    <location>
        <begin position="40"/>
        <end position="60"/>
    </location>
</feature>
<evidence type="ECO:0000313" key="3">
    <source>
        <dbReference type="EMBL" id="MFC6903831.1"/>
    </source>
</evidence>
<keyword evidence="2" id="KW-1133">Transmembrane helix</keyword>
<protein>
    <submittedName>
        <fullName evidence="3">Uncharacterized protein</fullName>
    </submittedName>
</protein>
<proteinExistence type="predicted"/>